<dbReference type="Proteomes" id="UP000324748">
    <property type="component" value="Unassembled WGS sequence"/>
</dbReference>
<evidence type="ECO:0000313" key="2">
    <source>
        <dbReference type="EMBL" id="KAA1125818.1"/>
    </source>
</evidence>
<sequence>MTTSTRRTLWANDGQPGGPNSLLVSFNWLKGGNHYSQWQGSQNKTLFHWDLLAEFTKHGIHHHTRSDANVMLSYLQMSYNAGSHFLKKNGDPLASSNCSRDHPTIQGKFAATGIILTSSWKSGQGPPLLGKLPTVRSEIAGPA</sequence>
<evidence type="ECO:0000313" key="4">
    <source>
        <dbReference type="Proteomes" id="UP000325313"/>
    </source>
</evidence>
<gene>
    <name evidence="1" type="ORF">PGT21_019438</name>
    <name evidence="2" type="ORF">PGTUg99_024682</name>
</gene>
<organism evidence="1 3">
    <name type="scientific">Puccinia graminis f. sp. tritici</name>
    <dbReference type="NCBI Taxonomy" id="56615"/>
    <lineage>
        <taxon>Eukaryota</taxon>
        <taxon>Fungi</taxon>
        <taxon>Dikarya</taxon>
        <taxon>Basidiomycota</taxon>
        <taxon>Pucciniomycotina</taxon>
        <taxon>Pucciniomycetes</taxon>
        <taxon>Pucciniales</taxon>
        <taxon>Pucciniaceae</taxon>
        <taxon>Puccinia</taxon>
    </lineage>
</organism>
<dbReference type="EMBL" id="VDEP01000175">
    <property type="protein sequence ID" value="KAA1125818.1"/>
    <property type="molecule type" value="Genomic_DNA"/>
</dbReference>
<dbReference type="Proteomes" id="UP000325313">
    <property type="component" value="Unassembled WGS sequence"/>
</dbReference>
<keyword evidence="3" id="KW-1185">Reference proteome</keyword>
<protein>
    <submittedName>
        <fullName evidence="1">Uncharacterized protein</fullName>
    </submittedName>
</protein>
<reference evidence="3 4" key="1">
    <citation type="submission" date="2019-05" db="EMBL/GenBank/DDBJ databases">
        <title>Emergence of the Ug99 lineage of the wheat stem rust pathogen through somatic hybridization.</title>
        <authorList>
            <person name="Li F."/>
            <person name="Upadhyaya N.M."/>
            <person name="Sperschneider J."/>
            <person name="Matny O."/>
            <person name="Nguyen-Phuc H."/>
            <person name="Mago R."/>
            <person name="Raley C."/>
            <person name="Miller M.E."/>
            <person name="Silverstein K.A.T."/>
            <person name="Henningsen E."/>
            <person name="Hirsch C.D."/>
            <person name="Visser B."/>
            <person name="Pretorius Z.A."/>
            <person name="Steffenson B.J."/>
            <person name="Schwessinger B."/>
            <person name="Dodds P.N."/>
            <person name="Figueroa M."/>
        </authorList>
    </citation>
    <scope>NUCLEOTIDE SEQUENCE [LARGE SCALE GENOMIC DNA]</scope>
    <source>
        <strain evidence="1">21-0</strain>
        <strain evidence="2 4">Ug99</strain>
    </source>
</reference>
<evidence type="ECO:0000313" key="1">
    <source>
        <dbReference type="EMBL" id="KAA1070643.1"/>
    </source>
</evidence>
<name>A0A5B0M313_PUCGR</name>
<dbReference type="PANTHER" id="PTHR33324:SF2">
    <property type="entry name" value="MYB_SANT-LIKE DNA-BINDING DOMAIN-CONTAINING PROTEIN"/>
    <property type="match status" value="1"/>
</dbReference>
<dbReference type="PANTHER" id="PTHR33324">
    <property type="entry name" value="EXPRESSED PROTEIN"/>
    <property type="match status" value="1"/>
</dbReference>
<dbReference type="OrthoDB" id="111386at2759"/>
<proteinExistence type="predicted"/>
<dbReference type="EMBL" id="VSWC01000171">
    <property type="protein sequence ID" value="KAA1070643.1"/>
    <property type="molecule type" value="Genomic_DNA"/>
</dbReference>
<evidence type="ECO:0000313" key="3">
    <source>
        <dbReference type="Proteomes" id="UP000324748"/>
    </source>
</evidence>
<comment type="caution">
    <text evidence="1">The sequence shown here is derived from an EMBL/GenBank/DDBJ whole genome shotgun (WGS) entry which is preliminary data.</text>
</comment>
<accession>A0A5B0M313</accession>
<dbReference type="AlphaFoldDB" id="A0A5B0M313"/>